<organism evidence="5 6">
    <name type="scientific">Streptococcus rubneri</name>
    <dbReference type="NCBI Taxonomy" id="1234680"/>
    <lineage>
        <taxon>Bacteria</taxon>
        <taxon>Bacillati</taxon>
        <taxon>Bacillota</taxon>
        <taxon>Bacilli</taxon>
        <taxon>Lactobacillales</taxon>
        <taxon>Streptococcaceae</taxon>
        <taxon>Streptococcus</taxon>
    </lineage>
</organism>
<keyword evidence="2 4" id="KW-1003">Cell membrane</keyword>
<evidence type="ECO:0000313" key="5">
    <source>
        <dbReference type="EMBL" id="TGN92688.1"/>
    </source>
</evidence>
<comment type="caution">
    <text evidence="5">The sequence shown here is derived from an EMBL/GenBank/DDBJ whole genome shotgun (WGS) entry which is preliminary data.</text>
</comment>
<keyword evidence="6" id="KW-1185">Reference proteome</keyword>
<evidence type="ECO:0000313" key="6">
    <source>
        <dbReference type="Proteomes" id="UP000297986"/>
    </source>
</evidence>
<protein>
    <recommendedName>
        <fullName evidence="4">UDP-N-acetylglucosamine--peptide N-acetylglucosaminyltransferase stabilizing protein GtfB</fullName>
    </recommendedName>
    <alternativeName>
        <fullName evidence="4">Glycosyltransferase stabilizing protein GtfB</fullName>
    </alternativeName>
</protein>
<evidence type="ECO:0000256" key="4">
    <source>
        <dbReference type="HAMAP-Rule" id="MF_01473"/>
    </source>
</evidence>
<accession>A0A4Z1E1M5</accession>
<name>A0A4Z1E1M5_9STRE</name>
<sequence>MLNLFDSYSRESQDLLHSLQEAGYQQPTVVLEPNGFLPDGVESPFIYFLGKPSSKKRGRFFNEVKVPDFWEISGDNSMGRISYYGQEKARIYYHAESYKRIVERVEWLDAKGQLVLVERYDQYGRHIATTTCGAEGQQLVTTYFEAGVERLTENHQTGDLILTLPKQAMRIFKSRLDFYVFYLEYRGFDLDRVIYNTLAMSFNVSLRLGNKGLAGQDLLVWQEPLNDSLPGNMQLILGNGAVRTKKILIPQTDTYHRALQLTPQAQHGYFGPLGYIYDFVVKEDIRKDAFVLTNSDQIEALAFLVEQAPDVTFRVAALTEMSPSLLSMVRYPNVVLYQNISQDRIKEVLRMSSIYLDINHYGEVQGIVRKAFEHQQVILGFAHTLHDSRYIAKENVFDQGKEADLVARVKEIYQSVDSYKQAVAQQIGQSSAIEPAVFRARFQEGVGDRNA</sequence>
<evidence type="ECO:0000256" key="1">
    <source>
        <dbReference type="ARBA" id="ARBA00004922"/>
    </source>
</evidence>
<comment type="similarity">
    <text evidence="4">Belongs to the GtfB family.</text>
</comment>
<dbReference type="InterPro" id="IPR014268">
    <property type="entry name" value="GtfB"/>
</dbReference>
<dbReference type="GO" id="GO:0017122">
    <property type="term" value="C:protein N-acetylglucosaminyltransferase complex"/>
    <property type="evidence" value="ECO:0007669"/>
    <property type="project" value="UniProtKB-UniRule"/>
</dbReference>
<dbReference type="UniPathway" id="UPA00378"/>
<comment type="subunit">
    <text evidence="4">Forms a heterotetramer with 2 subunits each of GtfA and GtfB. Part of the accessory SecA2/SecY2 protein translocation apparatus.</text>
</comment>
<comment type="function">
    <text evidence="4">Required for polymorphic O-glycosylation of the serine-rich repeat protein in this bacteria. A stabilizing protein that is part of the accessory SecA2/SecY2 system specifically required to export serine-rich repeat cell wall proteins usually encoded upstream in the same operon. The GtfA-GtfB complex adds GlcNAc from UDP-GlcNAc to the substrate protein, attaching the first sugar residue. Stabilizes the glycosylation activity of GtfA. Has no N-acetylglucosaminyl transferase activity on its own.</text>
</comment>
<evidence type="ECO:0000256" key="2">
    <source>
        <dbReference type="ARBA" id="ARBA00022475"/>
    </source>
</evidence>
<dbReference type="HAMAP" id="MF_01473">
    <property type="entry name" value="GtfB"/>
    <property type="match status" value="1"/>
</dbReference>
<dbReference type="RefSeq" id="WP_135782925.1">
    <property type="nucleotide sequence ID" value="NZ_MRXY01000008.1"/>
</dbReference>
<dbReference type="AlphaFoldDB" id="A0A4Z1E1M5"/>
<gene>
    <name evidence="4 5" type="primary">gtfB</name>
    <name evidence="5" type="ORF">E5S68_07165</name>
</gene>
<proteinExistence type="inferred from homology"/>
<keyword evidence="3 4" id="KW-0472">Membrane</keyword>
<reference evidence="5 6" key="1">
    <citation type="submission" date="2019-04" db="EMBL/GenBank/DDBJ databases">
        <title>Genome sequencing of Streptococcus rubneri DSM 26920(T).</title>
        <authorList>
            <person name="Kook J.-K."/>
            <person name="Park S.-N."/>
            <person name="Lim Y.K."/>
        </authorList>
    </citation>
    <scope>NUCLEOTIDE SEQUENCE [LARGE SCALE GENOMIC DNA]</scope>
    <source>
        <strain evidence="5 6">DSM 26920</strain>
    </source>
</reference>
<dbReference type="GO" id="GO:0031647">
    <property type="term" value="P:regulation of protein stability"/>
    <property type="evidence" value="ECO:0007669"/>
    <property type="project" value="UniProtKB-UniRule"/>
</dbReference>
<comment type="pathway">
    <text evidence="1 4">Protein modification; protein glycosylation.</text>
</comment>
<evidence type="ECO:0000256" key="3">
    <source>
        <dbReference type="ARBA" id="ARBA00023136"/>
    </source>
</evidence>
<dbReference type="GO" id="GO:0005886">
    <property type="term" value="C:plasma membrane"/>
    <property type="evidence" value="ECO:0007669"/>
    <property type="project" value="UniProtKB-SubCell"/>
</dbReference>
<dbReference type="NCBIfam" id="TIGR02919">
    <property type="entry name" value="accessory Sec system glycosylation chaperone GtfB"/>
    <property type="match status" value="1"/>
</dbReference>
<dbReference type="OrthoDB" id="2136618at2"/>
<comment type="subcellular location">
    <subcellularLocation>
        <location evidence="4">Cell membrane</location>
        <topology evidence="4">Peripheral membrane protein</topology>
    </subcellularLocation>
</comment>
<dbReference type="EMBL" id="SRRP01000001">
    <property type="protein sequence ID" value="TGN92688.1"/>
    <property type="molecule type" value="Genomic_DNA"/>
</dbReference>
<dbReference type="Proteomes" id="UP000297986">
    <property type="component" value="Unassembled WGS sequence"/>
</dbReference>